<proteinExistence type="inferred from homology"/>
<feature type="compositionally biased region" description="Polar residues" evidence="7">
    <location>
        <begin position="1193"/>
        <end position="1206"/>
    </location>
</feature>
<dbReference type="EMBL" id="JARPUR010000004">
    <property type="protein sequence ID" value="KAK4878285.1"/>
    <property type="molecule type" value="Genomic_DNA"/>
</dbReference>
<dbReference type="InterPro" id="IPR008276">
    <property type="entry name" value="C_nuclsd_transpt"/>
</dbReference>
<dbReference type="GO" id="GO:0005886">
    <property type="term" value="C:plasma membrane"/>
    <property type="evidence" value="ECO:0007669"/>
    <property type="project" value="UniProtKB-SubCell"/>
</dbReference>
<evidence type="ECO:0000256" key="8">
    <source>
        <dbReference type="SAM" id="Phobius"/>
    </source>
</evidence>
<dbReference type="Pfam" id="PF07670">
    <property type="entry name" value="Gate"/>
    <property type="match status" value="1"/>
</dbReference>
<evidence type="ECO:0000256" key="3">
    <source>
        <dbReference type="ARBA" id="ARBA00022475"/>
    </source>
</evidence>
<feature type="domain" description="Nucleoside transporter/FeoB GTPase Gate" evidence="11">
    <location>
        <begin position="263"/>
        <end position="361"/>
    </location>
</feature>
<evidence type="ECO:0000259" key="9">
    <source>
        <dbReference type="Pfam" id="PF01773"/>
    </source>
</evidence>
<feature type="region of interest" description="Disordered" evidence="7">
    <location>
        <begin position="868"/>
        <end position="888"/>
    </location>
</feature>
<dbReference type="InterPro" id="IPR011657">
    <property type="entry name" value="CNT_C_dom"/>
</dbReference>
<name>A0AAN7Q3K2_9COLE</name>
<feature type="region of interest" description="Disordered" evidence="7">
    <location>
        <begin position="1354"/>
        <end position="1421"/>
    </location>
</feature>
<evidence type="ECO:0000256" key="6">
    <source>
        <dbReference type="ARBA" id="ARBA00023136"/>
    </source>
</evidence>
<feature type="compositionally biased region" description="Basic and acidic residues" evidence="7">
    <location>
        <begin position="1405"/>
        <end position="1421"/>
    </location>
</feature>
<feature type="transmembrane region" description="Helical" evidence="8">
    <location>
        <begin position="100"/>
        <end position="120"/>
    </location>
</feature>
<evidence type="ECO:0000256" key="4">
    <source>
        <dbReference type="ARBA" id="ARBA00022692"/>
    </source>
</evidence>
<dbReference type="InterPro" id="IPR002668">
    <property type="entry name" value="CNT_N_dom"/>
</dbReference>
<evidence type="ECO:0000313" key="13">
    <source>
        <dbReference type="Proteomes" id="UP001353858"/>
    </source>
</evidence>
<feature type="compositionally biased region" description="Basic and acidic residues" evidence="7">
    <location>
        <begin position="1172"/>
        <end position="1182"/>
    </location>
</feature>
<comment type="subcellular location">
    <subcellularLocation>
        <location evidence="1">Cell membrane</location>
        <topology evidence="1">Multi-pass membrane protein</topology>
    </subcellularLocation>
</comment>
<feature type="transmembrane region" description="Helical" evidence="8">
    <location>
        <begin position="259"/>
        <end position="280"/>
    </location>
</feature>
<feature type="transmembrane region" description="Helical" evidence="8">
    <location>
        <begin position="204"/>
        <end position="221"/>
    </location>
</feature>
<feature type="compositionally biased region" description="Low complexity" evidence="7">
    <location>
        <begin position="575"/>
        <end position="588"/>
    </location>
</feature>
<comment type="similarity">
    <text evidence="2">Belongs to the concentrative nucleoside transporter (CNT) (TC 2.A.41) family.</text>
</comment>
<evidence type="ECO:0000256" key="2">
    <source>
        <dbReference type="ARBA" id="ARBA00009033"/>
    </source>
</evidence>
<dbReference type="InterPro" id="IPR011642">
    <property type="entry name" value="Gate_dom"/>
</dbReference>
<dbReference type="Proteomes" id="UP001353858">
    <property type="component" value="Unassembled WGS sequence"/>
</dbReference>
<protein>
    <recommendedName>
        <fullName evidence="14">Sodium/nucleoside cotransporter</fullName>
    </recommendedName>
</protein>
<dbReference type="Pfam" id="PF01773">
    <property type="entry name" value="Nucleos_tra2_N"/>
    <property type="match status" value="1"/>
</dbReference>
<keyword evidence="13" id="KW-1185">Reference proteome</keyword>
<sequence length="1775" mass="202185">MSVNTSSVNLVDQSKSNCLEGVQVFSEEVEPKAKNSTDVLSKFLVHIQNGTNVALQENQEAVKVLTYLIIHGLLIGYFAWASYYFTKFSEQSLDETTCSGYGLLTILFIFIYAGVTYYFVVKPFIFPMLSSVCAQCLKPVNTILSKKFVKVILYLLVVLAIIIYLVIDTADNRLRLMPLLGLFLFLFLGWLFCKYPEHIKWRPIIWGLILQFVFGLLTIRWDVGRNIFDCLGNKTTTFLGYATDGAAFVYGELLVYKEAVFAFKALSTIYFLGFIINILYHYGIMQKIVVTIGEFLEAVMGTTICESVNSAANIFLGMSEAPLLLKPYLEDLTASEIHSIMTSGFATVSGTVLAAYISFGANAAHLITASVMSAPAALCYSKLVLPEIEETKATKESIQLLKSEYTSALDAASKGASMALEMVLGVTANLIAFISLIYFLNGVLSWMGGLVGYDGDYAWSIETMVGYIFMPVSYIMGVPWDECNLVGKLVGIKTVVNEFAAFKEMGQMVLRPRTKVIATVNSFQYLMQPQYSQGAAPSHHPPPYTPPKVLQPNGGSTTSSLRQWRKKDFVEKQASSETNQSSTNENPSHIARVAPHTYYPRPPEDPCNYQQQYGAYSATYKQPAPVKYSEIVENQQPQTIEHITPVIQKQKEKEYVDMCNSPLQPHHIPMKQSTYPDPIPLSHQYIPKDSQMYPFLQKQPVHQYIQKEPYQQFLSKYNMQSQFPPQSPYNSQPNDFLAHLNKINPRMAQSIINDTHLRDTQIPTYNSLDQNRPYGQPQRMYHSPTAPCNPNNPQRNYNYPQYNYKPNISPGDPYNRVHQYASKYVSEQQRYYSDHMNYAPFPPNYQQLEYAQHYQHRRQFPQEYYLHPSYKGTYSQNPQDLNAEPGNRKSSLKQYLESWVEEDISGNVTDIIAPNPLVENVDSLKGTMSVKGGDVQDQPLYVLDTTDIPNDNLPNFLHLQQIEKLPDNIKGYYQPEPEDSVKELDKESAIIPEIFDRECSIVATVEDEKAPAGDNLENKVVQIHIVEDAEAAAPEILESESVIKMCSKSVVSADLSDSQSSFKSMPEINSKDEELPNIDTYTCPCDDTITNIEGAIDNDELVISNNCDTGNIPIDLGDITNDTNTSKDCETPPKTDLNNEVEDSETPLDKEVIPDLVNGECLESLLDEITSKTKEEEEKTVGDEIQPIEVGSSPVTETEPVTQLDENQNDEMPILEREAQDEDETNVVYQIDDSNVVLQIGDELLEINVTMQNDKKIIMVKTFSDTVIMNNGDDNSCPVLEEQEPLEVPPPPTLIENMSSIDTVEDICVYNEEIVSSSTPPEEIVNVEECVQEPKCLEAKPVRRKFKTKAALKLLEPQEPPSKPKPTDKLKKRRGLKGRGKEELVKKRKIESRTKAPPTKKKVKDTRLKRNEDKRDKAQKNDVAKSIDMLYKMSIVPSVTKTKTMKEPEVEEKINTDLLVSVQEHSITSSTCQEIEASDQRKRANKIIQQINDDWEDDFDTIKQEDTKRRLSLQEYNDRKRLQVQEKKIDYDVFDLTSNLLQNVSQRREPSPISPPELNVNFINRTYSRNVSEKTDAVVEKREEPLSSRIELQLPNQRRLFPKPNYNQEYLRNALMNDLHTVNQITATLMKENQQLMQRFLEQQRLTASELKKVKQIIRYKRLVHHLTNMKLKESQDRIPKEETKTVTEKRKKKRFRFLYTDSEPEVHEAPADDKILKHQRTDEVPAVDYSVHQSNSQGQLTLVFKRSFKSDPKMQPFVKLERIRSLDWLASKLQ</sequence>
<keyword evidence="6 8" id="KW-0472">Membrane</keyword>
<feature type="region of interest" description="Disordered" evidence="7">
    <location>
        <begin position="532"/>
        <end position="590"/>
    </location>
</feature>
<evidence type="ECO:0000256" key="5">
    <source>
        <dbReference type="ARBA" id="ARBA00022989"/>
    </source>
</evidence>
<reference evidence="13" key="1">
    <citation type="submission" date="2023-01" db="EMBL/GenBank/DDBJ databases">
        <title>Key to firefly adult light organ development and bioluminescence: homeobox transcription factors regulate luciferase expression and transportation to peroxisome.</title>
        <authorList>
            <person name="Fu X."/>
        </authorList>
    </citation>
    <scope>NUCLEOTIDE SEQUENCE [LARGE SCALE GENOMIC DNA]</scope>
</reference>
<dbReference type="PANTHER" id="PTHR10590">
    <property type="entry name" value="SODIUM/NUCLEOSIDE COTRANSPORTER"/>
    <property type="match status" value="1"/>
</dbReference>
<feature type="transmembrane region" description="Helical" evidence="8">
    <location>
        <begin position="148"/>
        <end position="167"/>
    </location>
</feature>
<keyword evidence="5 8" id="KW-1133">Transmembrane helix</keyword>
<evidence type="ECO:0000313" key="12">
    <source>
        <dbReference type="EMBL" id="KAK4878285.1"/>
    </source>
</evidence>
<feature type="transmembrane region" description="Helical" evidence="8">
    <location>
        <begin position="173"/>
        <end position="192"/>
    </location>
</feature>
<dbReference type="PANTHER" id="PTHR10590:SF4">
    <property type="entry name" value="SOLUTE CARRIER FAMILY 28 MEMBER 3"/>
    <property type="match status" value="1"/>
</dbReference>
<evidence type="ECO:0008006" key="14">
    <source>
        <dbReference type="Google" id="ProtNLM"/>
    </source>
</evidence>
<evidence type="ECO:0000256" key="7">
    <source>
        <dbReference type="SAM" id="MobiDB-lite"/>
    </source>
</evidence>
<feature type="domain" description="Concentrative nucleoside transporter C-terminal" evidence="10">
    <location>
        <begin position="365"/>
        <end position="520"/>
    </location>
</feature>
<evidence type="ECO:0000259" key="11">
    <source>
        <dbReference type="Pfam" id="PF07670"/>
    </source>
</evidence>
<feature type="transmembrane region" description="Helical" evidence="8">
    <location>
        <begin position="64"/>
        <end position="85"/>
    </location>
</feature>
<dbReference type="GO" id="GO:0005415">
    <property type="term" value="F:nucleoside:sodium symporter activity"/>
    <property type="evidence" value="ECO:0007669"/>
    <property type="project" value="TreeGrafter"/>
</dbReference>
<comment type="caution">
    <text evidence="12">The sequence shown here is derived from an EMBL/GenBank/DDBJ whole genome shotgun (WGS) entry which is preliminary data.</text>
</comment>
<feature type="domain" description="Concentrative nucleoside transporter N-terminal" evidence="9">
    <location>
        <begin position="180"/>
        <end position="253"/>
    </location>
</feature>
<feature type="transmembrane region" description="Helical" evidence="8">
    <location>
        <begin position="422"/>
        <end position="440"/>
    </location>
</feature>
<feature type="region of interest" description="Disordered" evidence="7">
    <location>
        <begin position="1121"/>
        <end position="1145"/>
    </location>
</feature>
<gene>
    <name evidence="12" type="ORF">RN001_010791</name>
</gene>
<feature type="compositionally biased region" description="Polar residues" evidence="7">
    <location>
        <begin position="553"/>
        <end position="562"/>
    </location>
</feature>
<dbReference type="Pfam" id="PF07662">
    <property type="entry name" value="Nucleos_tra2_C"/>
    <property type="match status" value="1"/>
</dbReference>
<keyword evidence="3" id="KW-1003">Cell membrane</keyword>
<evidence type="ECO:0000256" key="1">
    <source>
        <dbReference type="ARBA" id="ARBA00004651"/>
    </source>
</evidence>
<keyword evidence="4 8" id="KW-0812">Transmembrane</keyword>
<feature type="region of interest" description="Disordered" evidence="7">
    <location>
        <begin position="1172"/>
        <end position="1212"/>
    </location>
</feature>
<accession>A0AAN7Q3K2</accession>
<evidence type="ECO:0000259" key="10">
    <source>
        <dbReference type="Pfam" id="PF07662"/>
    </source>
</evidence>
<organism evidence="12 13">
    <name type="scientific">Aquatica leii</name>
    <dbReference type="NCBI Taxonomy" id="1421715"/>
    <lineage>
        <taxon>Eukaryota</taxon>
        <taxon>Metazoa</taxon>
        <taxon>Ecdysozoa</taxon>
        <taxon>Arthropoda</taxon>
        <taxon>Hexapoda</taxon>
        <taxon>Insecta</taxon>
        <taxon>Pterygota</taxon>
        <taxon>Neoptera</taxon>
        <taxon>Endopterygota</taxon>
        <taxon>Coleoptera</taxon>
        <taxon>Polyphaga</taxon>
        <taxon>Elateriformia</taxon>
        <taxon>Elateroidea</taxon>
        <taxon>Lampyridae</taxon>
        <taxon>Luciolinae</taxon>
        <taxon>Aquatica</taxon>
    </lineage>
</organism>